<dbReference type="GO" id="GO:0009063">
    <property type="term" value="P:amino acid catabolic process"/>
    <property type="evidence" value="ECO:0007669"/>
    <property type="project" value="TreeGrafter"/>
</dbReference>
<comment type="caution">
    <text evidence="2">The sequence shown here is derived from an EMBL/GenBank/DDBJ whole genome shotgun (WGS) entry which is preliminary data.</text>
</comment>
<dbReference type="GO" id="GO:0001716">
    <property type="term" value="F:L-amino-acid oxidase activity"/>
    <property type="evidence" value="ECO:0007669"/>
    <property type="project" value="TreeGrafter"/>
</dbReference>
<dbReference type="Proteomes" id="UP000007115">
    <property type="component" value="Unassembled WGS sequence"/>
</dbReference>
<dbReference type="SUPFAM" id="SSF54373">
    <property type="entry name" value="FAD-linked reductases, C-terminal domain"/>
    <property type="match status" value="1"/>
</dbReference>
<dbReference type="InterPro" id="IPR036188">
    <property type="entry name" value="FAD/NAD-bd_sf"/>
</dbReference>
<organism evidence="2 3">
    <name type="scientific">Hypocrea virens (strain Gv29-8 / FGSC 10586)</name>
    <name type="common">Gliocladium virens</name>
    <name type="synonym">Trichoderma virens</name>
    <dbReference type="NCBI Taxonomy" id="413071"/>
    <lineage>
        <taxon>Eukaryota</taxon>
        <taxon>Fungi</taxon>
        <taxon>Dikarya</taxon>
        <taxon>Ascomycota</taxon>
        <taxon>Pezizomycotina</taxon>
        <taxon>Sordariomycetes</taxon>
        <taxon>Hypocreomycetidae</taxon>
        <taxon>Hypocreales</taxon>
        <taxon>Hypocreaceae</taxon>
        <taxon>Trichoderma</taxon>
    </lineage>
</organism>
<feature type="domain" description="Amine oxidase" evidence="1">
    <location>
        <begin position="11"/>
        <end position="475"/>
    </location>
</feature>
<dbReference type="eggNOG" id="ENOG502RF4I">
    <property type="taxonomic scope" value="Eukaryota"/>
</dbReference>
<dbReference type="InParanoid" id="G9N0R9"/>
<dbReference type="PANTHER" id="PTHR10742">
    <property type="entry name" value="FLAVIN MONOAMINE OXIDASE"/>
    <property type="match status" value="1"/>
</dbReference>
<dbReference type="EMBL" id="ABDF02000082">
    <property type="protein sequence ID" value="EHK19951.1"/>
    <property type="molecule type" value="Genomic_DNA"/>
</dbReference>
<evidence type="ECO:0000313" key="2">
    <source>
        <dbReference type="EMBL" id="EHK19951.1"/>
    </source>
</evidence>
<dbReference type="InterPro" id="IPR050281">
    <property type="entry name" value="Flavin_monoamine_oxidase"/>
</dbReference>
<dbReference type="InterPro" id="IPR002937">
    <property type="entry name" value="Amino_oxidase"/>
</dbReference>
<sequence length="527" mass="59524">MMLESLNIPNLKIDILEANSRVGGRIFTHRFSNDDDDYYDVGAMRFPKIAIMKRAFDLFKMTKMEIIPYYLDGGPSCPSLFNDRLFVPDTKDPFHISNSNGGVVPDNLAHPDDVGAAMNAVFEPYKTALEEDFDRGFRLLLSVDDFSTREYLRRGGPNGDRESRYDFHTIQWMETLSTGTNLFDQAFAESVVDSFHFDGSSNADPATWWRIKGGTERLTHEMQRRLRTKVQTGKRVEGIYMNPDSAAREASMSVMCAGERKKREGYHTVFNTTSLGCLGRMDMTTLDLHPVQRDAIRSLHYDDSTKVALKFSHPWWIDHGITHGGAGSTDRPIRVCVYPSYESNDKDEILKKPAVLLASYTWSQDATRMGSLLQPGAVHPKEAELVDLILRDLASLHNLAYDDLKKLYIGVHHGFSWSQDPFTAGAFALFGPGQFSNFYPYLTRPASKGNFHIVGEAASTHHAWVVGSLNSAYAAVYKFLLQHHLFQYMDRHTQLWGTVDEFDSSETGIAHLQVALAHLEEGEKLKI</sequence>
<dbReference type="HOGENOM" id="CLU_004498_8_1_1"/>
<keyword evidence="3" id="KW-1185">Reference proteome</keyword>
<dbReference type="Gene3D" id="1.10.10.1620">
    <property type="match status" value="1"/>
</dbReference>
<dbReference type="Gene3D" id="3.90.660.10">
    <property type="match status" value="2"/>
</dbReference>
<dbReference type="OrthoDB" id="7777654at2759"/>
<dbReference type="OMA" id="WGIPDEE"/>
<dbReference type="Pfam" id="PF01593">
    <property type="entry name" value="Amino_oxidase"/>
    <property type="match status" value="1"/>
</dbReference>
<dbReference type="SUPFAM" id="SSF51905">
    <property type="entry name" value="FAD/NAD(P)-binding domain"/>
    <property type="match status" value="1"/>
</dbReference>
<proteinExistence type="predicted"/>
<dbReference type="AlphaFoldDB" id="G9N0R9"/>
<accession>G9N0R9</accession>
<name>G9N0R9_HYPVG</name>
<evidence type="ECO:0000313" key="3">
    <source>
        <dbReference type="Proteomes" id="UP000007115"/>
    </source>
</evidence>
<dbReference type="PANTHER" id="PTHR10742:SF342">
    <property type="entry name" value="AMINE OXIDASE"/>
    <property type="match status" value="1"/>
</dbReference>
<dbReference type="GeneID" id="25794604"/>
<dbReference type="STRING" id="413071.G9N0R9"/>
<dbReference type="RefSeq" id="XP_013954144.1">
    <property type="nucleotide sequence ID" value="XM_014098669.1"/>
</dbReference>
<dbReference type="VEuPathDB" id="FungiDB:TRIVIDRAFT_47086"/>
<gene>
    <name evidence="2" type="ORF">TRIVIDRAFT_47086</name>
</gene>
<protein>
    <recommendedName>
        <fullName evidence="1">Amine oxidase domain-containing protein</fullName>
    </recommendedName>
</protein>
<reference evidence="2 3" key="1">
    <citation type="journal article" date="2011" name="Genome Biol.">
        <title>Comparative genome sequence analysis underscores mycoparasitism as the ancestral life style of Trichoderma.</title>
        <authorList>
            <person name="Kubicek C.P."/>
            <person name="Herrera-Estrella A."/>
            <person name="Seidl-Seiboth V."/>
            <person name="Martinez D.A."/>
            <person name="Druzhinina I.S."/>
            <person name="Thon M."/>
            <person name="Zeilinger S."/>
            <person name="Casas-Flores S."/>
            <person name="Horwitz B.A."/>
            <person name="Mukherjee P.K."/>
            <person name="Mukherjee M."/>
            <person name="Kredics L."/>
            <person name="Alcaraz L.D."/>
            <person name="Aerts A."/>
            <person name="Antal Z."/>
            <person name="Atanasova L."/>
            <person name="Cervantes-Badillo M.G."/>
            <person name="Challacombe J."/>
            <person name="Chertkov O."/>
            <person name="McCluskey K."/>
            <person name="Coulpier F."/>
            <person name="Deshpande N."/>
            <person name="von Doehren H."/>
            <person name="Ebbole D.J."/>
            <person name="Esquivel-Naranjo E.U."/>
            <person name="Fekete E."/>
            <person name="Flipphi M."/>
            <person name="Glaser F."/>
            <person name="Gomez-Rodriguez E.Y."/>
            <person name="Gruber S."/>
            <person name="Han C."/>
            <person name="Henrissat B."/>
            <person name="Hermosa R."/>
            <person name="Hernandez-Onate M."/>
            <person name="Karaffa L."/>
            <person name="Kosti I."/>
            <person name="Le Crom S."/>
            <person name="Lindquist E."/>
            <person name="Lucas S."/>
            <person name="Luebeck M."/>
            <person name="Luebeck P.S."/>
            <person name="Margeot A."/>
            <person name="Metz B."/>
            <person name="Misra M."/>
            <person name="Nevalainen H."/>
            <person name="Omann M."/>
            <person name="Packer N."/>
            <person name="Perrone G."/>
            <person name="Uresti-Rivera E.E."/>
            <person name="Salamov A."/>
            <person name="Schmoll M."/>
            <person name="Seiboth B."/>
            <person name="Shapiro H."/>
            <person name="Sukno S."/>
            <person name="Tamayo-Ramos J.A."/>
            <person name="Tisch D."/>
            <person name="Wiest A."/>
            <person name="Wilkinson H.H."/>
            <person name="Zhang M."/>
            <person name="Coutinho P.M."/>
            <person name="Kenerley C.M."/>
            <person name="Monte E."/>
            <person name="Baker S.E."/>
            <person name="Grigoriev I.V."/>
        </authorList>
    </citation>
    <scope>NUCLEOTIDE SEQUENCE [LARGE SCALE GENOMIC DNA]</scope>
    <source>
        <strain evidence="3">Gv29-8 / FGSC 10586</strain>
    </source>
</reference>
<evidence type="ECO:0000259" key="1">
    <source>
        <dbReference type="Pfam" id="PF01593"/>
    </source>
</evidence>